<evidence type="ECO:0000313" key="1">
    <source>
        <dbReference type="EMBL" id="PNT34132.1"/>
    </source>
</evidence>
<keyword evidence="2" id="KW-1185">Reference proteome</keyword>
<protein>
    <submittedName>
        <fullName evidence="1">Uncharacterized protein</fullName>
    </submittedName>
</protein>
<dbReference type="EMBL" id="CM009295">
    <property type="protein sequence ID" value="PNT34132.1"/>
    <property type="molecule type" value="Genomic_DNA"/>
</dbReference>
<dbReference type="InParanoid" id="A0A2K2A9D1"/>
<sequence length="67" mass="7982">MHHNVDFRLITVSVSWWFYQKFSEMRSRVRLLLNSAALVCQTGLRWVVDLRLFQSSTDVYSMSLAER</sequence>
<name>A0A2K2A9D1_POPTR</name>
<dbReference type="AlphaFoldDB" id="A0A2K2A9D1"/>
<accession>A0A2K2A9D1</accession>
<evidence type="ECO:0000313" key="2">
    <source>
        <dbReference type="Proteomes" id="UP000006729"/>
    </source>
</evidence>
<reference evidence="1 2" key="1">
    <citation type="journal article" date="2006" name="Science">
        <title>The genome of black cottonwood, Populus trichocarpa (Torr. &amp; Gray).</title>
        <authorList>
            <person name="Tuskan G.A."/>
            <person name="Difazio S."/>
            <person name="Jansson S."/>
            <person name="Bohlmann J."/>
            <person name="Grigoriev I."/>
            <person name="Hellsten U."/>
            <person name="Putnam N."/>
            <person name="Ralph S."/>
            <person name="Rombauts S."/>
            <person name="Salamov A."/>
            <person name="Schein J."/>
            <person name="Sterck L."/>
            <person name="Aerts A."/>
            <person name="Bhalerao R.R."/>
            <person name="Bhalerao R.P."/>
            <person name="Blaudez D."/>
            <person name="Boerjan W."/>
            <person name="Brun A."/>
            <person name="Brunner A."/>
            <person name="Busov V."/>
            <person name="Campbell M."/>
            <person name="Carlson J."/>
            <person name="Chalot M."/>
            <person name="Chapman J."/>
            <person name="Chen G.L."/>
            <person name="Cooper D."/>
            <person name="Coutinho P.M."/>
            <person name="Couturier J."/>
            <person name="Covert S."/>
            <person name="Cronk Q."/>
            <person name="Cunningham R."/>
            <person name="Davis J."/>
            <person name="Degroeve S."/>
            <person name="Dejardin A."/>
            <person name="Depamphilis C."/>
            <person name="Detter J."/>
            <person name="Dirks B."/>
            <person name="Dubchak I."/>
            <person name="Duplessis S."/>
            <person name="Ehlting J."/>
            <person name="Ellis B."/>
            <person name="Gendler K."/>
            <person name="Goodstein D."/>
            <person name="Gribskov M."/>
            <person name="Grimwood J."/>
            <person name="Groover A."/>
            <person name="Gunter L."/>
            <person name="Hamberger B."/>
            <person name="Heinze B."/>
            <person name="Helariutta Y."/>
            <person name="Henrissat B."/>
            <person name="Holligan D."/>
            <person name="Holt R."/>
            <person name="Huang W."/>
            <person name="Islam-Faridi N."/>
            <person name="Jones S."/>
            <person name="Jones-Rhoades M."/>
            <person name="Jorgensen R."/>
            <person name="Joshi C."/>
            <person name="Kangasjarvi J."/>
            <person name="Karlsson J."/>
            <person name="Kelleher C."/>
            <person name="Kirkpatrick R."/>
            <person name="Kirst M."/>
            <person name="Kohler A."/>
            <person name="Kalluri U."/>
            <person name="Larimer F."/>
            <person name="Leebens-Mack J."/>
            <person name="Leple J.C."/>
            <person name="Locascio P."/>
            <person name="Lou Y."/>
            <person name="Lucas S."/>
            <person name="Martin F."/>
            <person name="Montanini B."/>
            <person name="Napoli C."/>
            <person name="Nelson D.R."/>
            <person name="Nelson C."/>
            <person name="Nieminen K."/>
            <person name="Nilsson O."/>
            <person name="Pereda V."/>
            <person name="Peter G."/>
            <person name="Philippe R."/>
            <person name="Pilate G."/>
            <person name="Poliakov A."/>
            <person name="Razumovskaya J."/>
            <person name="Richardson P."/>
            <person name="Rinaldi C."/>
            <person name="Ritland K."/>
            <person name="Rouze P."/>
            <person name="Ryaboy D."/>
            <person name="Schmutz J."/>
            <person name="Schrader J."/>
            <person name="Segerman B."/>
            <person name="Shin H."/>
            <person name="Siddiqui A."/>
            <person name="Sterky F."/>
            <person name="Terry A."/>
            <person name="Tsai C.J."/>
            <person name="Uberbacher E."/>
            <person name="Unneberg P."/>
            <person name="Vahala J."/>
            <person name="Wall K."/>
            <person name="Wessler S."/>
            <person name="Yang G."/>
            <person name="Yin T."/>
            <person name="Douglas C."/>
            <person name="Marra M."/>
            <person name="Sandberg G."/>
            <person name="Van de Peer Y."/>
            <person name="Rokhsar D."/>
        </authorList>
    </citation>
    <scope>NUCLEOTIDE SEQUENCE [LARGE SCALE GENOMIC DNA]</scope>
    <source>
        <strain evidence="2">cv. Nisqually</strain>
    </source>
</reference>
<gene>
    <name evidence="1" type="ORF">POPTR_006G277600</name>
</gene>
<organism evidence="1 2">
    <name type="scientific">Populus trichocarpa</name>
    <name type="common">Western balsam poplar</name>
    <name type="synonym">Populus balsamifera subsp. trichocarpa</name>
    <dbReference type="NCBI Taxonomy" id="3694"/>
    <lineage>
        <taxon>Eukaryota</taxon>
        <taxon>Viridiplantae</taxon>
        <taxon>Streptophyta</taxon>
        <taxon>Embryophyta</taxon>
        <taxon>Tracheophyta</taxon>
        <taxon>Spermatophyta</taxon>
        <taxon>Magnoliopsida</taxon>
        <taxon>eudicotyledons</taxon>
        <taxon>Gunneridae</taxon>
        <taxon>Pentapetalae</taxon>
        <taxon>rosids</taxon>
        <taxon>fabids</taxon>
        <taxon>Malpighiales</taxon>
        <taxon>Salicaceae</taxon>
        <taxon>Saliceae</taxon>
        <taxon>Populus</taxon>
    </lineage>
</organism>
<dbReference type="Proteomes" id="UP000006729">
    <property type="component" value="Chromosome 6"/>
</dbReference>
<proteinExistence type="predicted"/>